<evidence type="ECO:0000313" key="1">
    <source>
        <dbReference type="EMBL" id="EJW88732.1"/>
    </source>
</evidence>
<reference evidence="2" key="1">
    <citation type="submission" date="2012-08" db="EMBL/GenBank/DDBJ databases">
        <title>The Genome Sequence of Wuchereria bancrofti.</title>
        <authorList>
            <person name="Nutman T.B."/>
            <person name="Fink D.L."/>
            <person name="Russ C."/>
            <person name="Young S."/>
            <person name="Zeng Q."/>
            <person name="Koehrsen M."/>
            <person name="Alvarado L."/>
            <person name="Berlin A."/>
            <person name="Chapman S.B."/>
            <person name="Chen Z."/>
            <person name="Freedman E."/>
            <person name="Gellesch M."/>
            <person name="Goldberg J."/>
            <person name="Griggs A."/>
            <person name="Gujja S."/>
            <person name="Heilman E.R."/>
            <person name="Heiman D."/>
            <person name="Hepburn T."/>
            <person name="Howarth C."/>
            <person name="Jen D."/>
            <person name="Larson L."/>
            <person name="Lewis B."/>
            <person name="Mehta T."/>
            <person name="Park D."/>
            <person name="Pearson M."/>
            <person name="Roberts A."/>
            <person name="Saif S."/>
            <person name="Shea T."/>
            <person name="Shenoy N."/>
            <person name="Sisk P."/>
            <person name="Stolte C."/>
            <person name="Sykes S."/>
            <person name="Walk T."/>
            <person name="White J."/>
            <person name="Yandava C."/>
            <person name="Haas B."/>
            <person name="Henn M.R."/>
            <person name="Nusbaum C."/>
            <person name="Birren B."/>
        </authorList>
    </citation>
    <scope>NUCLEOTIDE SEQUENCE [LARGE SCALE GENOMIC DNA]</scope>
    <source>
        <strain evidence="2">NA</strain>
    </source>
</reference>
<comment type="caution">
    <text evidence="1">The sequence shown here is derived from an EMBL/GenBank/DDBJ whole genome shotgun (WGS) entry which is preliminary data.</text>
</comment>
<name>J9FGG9_WUCBA</name>
<dbReference type="AlphaFoldDB" id="J9FGG9"/>
<gene>
    <name evidence="1" type="ORF">WUBG_00353</name>
</gene>
<protein>
    <submittedName>
        <fullName evidence="1">Uncharacterized protein</fullName>
    </submittedName>
</protein>
<dbReference type="EMBL" id="ADBV01000054">
    <property type="protein sequence ID" value="EJW88732.1"/>
    <property type="molecule type" value="Genomic_DNA"/>
</dbReference>
<accession>J9FGG9</accession>
<organism evidence="1 2">
    <name type="scientific">Wuchereria bancrofti</name>
    <dbReference type="NCBI Taxonomy" id="6293"/>
    <lineage>
        <taxon>Eukaryota</taxon>
        <taxon>Metazoa</taxon>
        <taxon>Ecdysozoa</taxon>
        <taxon>Nematoda</taxon>
        <taxon>Chromadorea</taxon>
        <taxon>Rhabditida</taxon>
        <taxon>Spirurina</taxon>
        <taxon>Spiruromorpha</taxon>
        <taxon>Filarioidea</taxon>
        <taxon>Onchocercidae</taxon>
        <taxon>Wuchereria</taxon>
    </lineage>
</organism>
<dbReference type="Proteomes" id="UP000004810">
    <property type="component" value="Unassembled WGS sequence"/>
</dbReference>
<evidence type="ECO:0000313" key="2">
    <source>
        <dbReference type="Proteomes" id="UP000004810"/>
    </source>
</evidence>
<proteinExistence type="predicted"/>
<sequence length="132" mass="15546">MLDRYLCEKNYASLKVMIDRKRAELFKTKDKALKSLVDNAQKAPGNFDADINELKAALSLNLTQEQFKYAEAYRNATIYSIICALWNTKVEQELPQIDQYAILEYYSEKLAQKEAEENILIWLWNIIRKLFE</sequence>